<dbReference type="SUPFAM" id="SSF74650">
    <property type="entry name" value="Galactose mutarotase-like"/>
    <property type="match status" value="1"/>
</dbReference>
<protein>
    <submittedName>
        <fullName evidence="2">DUF1926 domain-containing protein</fullName>
    </submittedName>
</protein>
<dbReference type="Gene3D" id="2.70.98.10">
    <property type="match status" value="1"/>
</dbReference>
<accession>A0A7V0LUZ2</accession>
<dbReference type="GO" id="GO:0030246">
    <property type="term" value="F:carbohydrate binding"/>
    <property type="evidence" value="ECO:0007669"/>
    <property type="project" value="InterPro"/>
</dbReference>
<reference evidence="2" key="1">
    <citation type="journal article" date="2020" name="mSystems">
        <title>Genome- and Community-Level Interaction Insights into Carbon Utilization and Element Cycling Functions of Hydrothermarchaeota in Hydrothermal Sediment.</title>
        <authorList>
            <person name="Zhou Z."/>
            <person name="Liu Y."/>
            <person name="Xu W."/>
            <person name="Pan J."/>
            <person name="Luo Z.H."/>
            <person name="Li M."/>
        </authorList>
    </citation>
    <scope>NUCLEOTIDE SEQUENCE [LARGE SCALE GENOMIC DNA]</scope>
    <source>
        <strain evidence="2">HyVt-28</strain>
    </source>
</reference>
<feature type="non-terminal residue" evidence="2">
    <location>
        <position position="1"/>
    </location>
</feature>
<dbReference type="InterPro" id="IPR011013">
    <property type="entry name" value="Gal_mutarotase_sf_dom"/>
</dbReference>
<feature type="domain" description="Alpha-amylase/4-alpha-glucanotransferase C-terminal" evidence="1">
    <location>
        <begin position="2"/>
        <end position="139"/>
    </location>
</feature>
<dbReference type="Proteomes" id="UP000886381">
    <property type="component" value="Unassembled WGS sequence"/>
</dbReference>
<evidence type="ECO:0000313" key="2">
    <source>
        <dbReference type="EMBL" id="HDL60434.1"/>
    </source>
</evidence>
<name>A0A7V0LUZ2_UNCW3</name>
<dbReference type="EMBL" id="DRDR01000135">
    <property type="protein sequence ID" value="HDL60434.1"/>
    <property type="molecule type" value="Genomic_DNA"/>
</dbReference>
<gene>
    <name evidence="2" type="ORF">ENH14_03150</name>
</gene>
<dbReference type="Pfam" id="PF09095">
    <property type="entry name" value="AmyA-gluTrfs_C"/>
    <property type="match status" value="1"/>
</dbReference>
<organism evidence="2">
    <name type="scientific">candidate division WOR-3 bacterium</name>
    <dbReference type="NCBI Taxonomy" id="2052148"/>
    <lineage>
        <taxon>Bacteria</taxon>
        <taxon>Bacteria division WOR-3</taxon>
    </lineage>
</organism>
<comment type="caution">
    <text evidence="2">The sequence shown here is derived from an EMBL/GenBank/DDBJ whole genome shotgun (WGS) entry which is preliminary data.</text>
</comment>
<evidence type="ECO:0000259" key="1">
    <source>
        <dbReference type="Pfam" id="PF09095"/>
    </source>
</evidence>
<proteinExistence type="predicted"/>
<sequence>VMWREGGVYDEDFQQAKLLKRIRLFEDRIELVYNFIVDKITTYQGGLEFNFKFTDPEFIMNGKAWKKDSSMEDNTKELQIIDTGAGFEMTLMIEKMAHFYVFPFYTISQSESGLDMVYQGTSIVITKDMVSKNTEYKVRIIFKEDRKDARA</sequence>
<dbReference type="InterPro" id="IPR015179">
    <property type="entry name" value="A-amylase/a-glucTrfase_C"/>
</dbReference>
<dbReference type="InterPro" id="IPR014718">
    <property type="entry name" value="GH-type_carb-bd"/>
</dbReference>
<dbReference type="AlphaFoldDB" id="A0A7V0LUZ2"/>
<dbReference type="GO" id="GO:0003824">
    <property type="term" value="F:catalytic activity"/>
    <property type="evidence" value="ECO:0007669"/>
    <property type="project" value="InterPro"/>
</dbReference>
<dbReference type="GO" id="GO:0005975">
    <property type="term" value="P:carbohydrate metabolic process"/>
    <property type="evidence" value="ECO:0007669"/>
    <property type="project" value="InterPro"/>
</dbReference>